<comment type="subcellular location">
    <subcellularLocation>
        <location evidence="7">Cytoplasm</location>
    </subcellularLocation>
</comment>
<keyword evidence="5 7" id="KW-0547">Nucleotide-binding</keyword>
<feature type="binding site" evidence="7">
    <location>
        <position position="96"/>
    </location>
    <ligand>
        <name>a divalent metal cation</name>
        <dbReference type="ChEBI" id="CHEBI:60240"/>
    </ligand>
</feature>
<dbReference type="Pfam" id="PF01975">
    <property type="entry name" value="SurE"/>
    <property type="match status" value="1"/>
</dbReference>
<dbReference type="RefSeq" id="WP_386043493.1">
    <property type="nucleotide sequence ID" value="NZ_JBHUIO010000002.1"/>
</dbReference>
<evidence type="ECO:0000313" key="9">
    <source>
        <dbReference type="EMBL" id="MFD2168616.1"/>
    </source>
</evidence>
<feature type="domain" description="Survival protein SurE-like phosphatase/nucleotidase" evidence="8">
    <location>
        <begin position="3"/>
        <end position="188"/>
    </location>
</feature>
<keyword evidence="10" id="KW-1185">Reference proteome</keyword>
<keyword evidence="4 7" id="KW-0479">Metal-binding</keyword>
<organism evidence="9 10">
    <name type="scientific">Tumebacillus lipolyticus</name>
    <dbReference type="NCBI Taxonomy" id="1280370"/>
    <lineage>
        <taxon>Bacteria</taxon>
        <taxon>Bacillati</taxon>
        <taxon>Bacillota</taxon>
        <taxon>Bacilli</taxon>
        <taxon>Bacillales</taxon>
        <taxon>Alicyclobacillaceae</taxon>
        <taxon>Tumebacillus</taxon>
    </lineage>
</organism>
<comment type="function">
    <text evidence="7">Nucleotidase that shows phosphatase activity on nucleoside 5'-monophosphates.</text>
</comment>
<feature type="binding site" evidence="7">
    <location>
        <position position="9"/>
    </location>
    <ligand>
        <name>a divalent metal cation</name>
        <dbReference type="ChEBI" id="CHEBI:60240"/>
    </ligand>
</feature>
<evidence type="ECO:0000313" key="10">
    <source>
        <dbReference type="Proteomes" id="UP001597343"/>
    </source>
</evidence>
<reference evidence="10" key="1">
    <citation type="journal article" date="2019" name="Int. J. Syst. Evol. Microbiol.">
        <title>The Global Catalogue of Microorganisms (GCM) 10K type strain sequencing project: providing services to taxonomists for standard genome sequencing and annotation.</title>
        <authorList>
            <consortium name="The Broad Institute Genomics Platform"/>
            <consortium name="The Broad Institute Genome Sequencing Center for Infectious Disease"/>
            <person name="Wu L."/>
            <person name="Ma J."/>
        </authorList>
    </citation>
    <scope>NUCLEOTIDE SEQUENCE [LARGE SCALE GENOMIC DNA]</scope>
    <source>
        <strain evidence="10">CGMCC 1.13574</strain>
    </source>
</reference>
<evidence type="ECO:0000256" key="4">
    <source>
        <dbReference type="ARBA" id="ARBA00022723"/>
    </source>
</evidence>
<dbReference type="Proteomes" id="UP001597343">
    <property type="component" value="Unassembled WGS sequence"/>
</dbReference>
<dbReference type="Gene3D" id="3.40.1210.10">
    <property type="entry name" value="Survival protein SurE-like phosphatase/nucleotidase"/>
    <property type="match status" value="1"/>
</dbReference>
<dbReference type="PANTHER" id="PTHR30457">
    <property type="entry name" value="5'-NUCLEOTIDASE SURE"/>
    <property type="match status" value="1"/>
</dbReference>
<dbReference type="GO" id="GO:0008254">
    <property type="term" value="F:3'-nucleotidase activity"/>
    <property type="evidence" value="ECO:0007669"/>
    <property type="project" value="UniProtKB-EC"/>
</dbReference>
<feature type="binding site" evidence="7">
    <location>
        <position position="39"/>
    </location>
    <ligand>
        <name>a divalent metal cation</name>
        <dbReference type="ChEBI" id="CHEBI:60240"/>
    </ligand>
</feature>
<dbReference type="InterPro" id="IPR036523">
    <property type="entry name" value="SurE-like_sf"/>
</dbReference>
<comment type="caution">
    <text evidence="9">The sequence shown here is derived from an EMBL/GenBank/DDBJ whole genome shotgun (WGS) entry which is preliminary data.</text>
</comment>
<gene>
    <name evidence="7 9" type="primary">surE</name>
    <name evidence="9" type="ORF">ACFSOY_01105</name>
</gene>
<comment type="catalytic activity">
    <reaction evidence="1 7">
        <text>a ribonucleoside 5'-phosphate + H2O = a ribonucleoside + phosphate</text>
        <dbReference type="Rhea" id="RHEA:12484"/>
        <dbReference type="ChEBI" id="CHEBI:15377"/>
        <dbReference type="ChEBI" id="CHEBI:18254"/>
        <dbReference type="ChEBI" id="CHEBI:43474"/>
        <dbReference type="ChEBI" id="CHEBI:58043"/>
        <dbReference type="EC" id="3.1.3.5"/>
    </reaction>
</comment>
<comment type="cofactor">
    <cofactor evidence="7">
        <name>a divalent metal cation</name>
        <dbReference type="ChEBI" id="CHEBI:60240"/>
    </cofactor>
    <text evidence="7">Binds 1 divalent metal cation per subunit.</text>
</comment>
<dbReference type="InterPro" id="IPR030048">
    <property type="entry name" value="SurE"/>
</dbReference>
<evidence type="ECO:0000256" key="7">
    <source>
        <dbReference type="HAMAP-Rule" id="MF_00060"/>
    </source>
</evidence>
<evidence type="ECO:0000256" key="5">
    <source>
        <dbReference type="ARBA" id="ARBA00022741"/>
    </source>
</evidence>
<evidence type="ECO:0000256" key="6">
    <source>
        <dbReference type="ARBA" id="ARBA00022801"/>
    </source>
</evidence>
<sequence length="252" mass="27425">MRILISNDDGVQAEGIRVLAERLKTVGKVVVVAPDRQRSAAGHGITLHRPLFVNYHKLCDGVDAYGVSGTPADCVKLGVNEIMKDARPDLIVSGINEGSNLGSDVMYSGTVSAAIEGAVQGIPSIAVSQCGHSQLDYAGAADFTAKLITQVMKNGLNKDTVLNVNYPALKPDAVKGVRITKLGERRYHNIFEKHYSPRGEAYYWLAGDLKDLAVEPDSDIQAIIDGYVTVSPVHFDFTHFQLMDDLRNWTLD</sequence>
<dbReference type="NCBIfam" id="TIGR00087">
    <property type="entry name" value="surE"/>
    <property type="match status" value="1"/>
</dbReference>
<dbReference type="NCBIfam" id="NF001490">
    <property type="entry name" value="PRK00346.1-4"/>
    <property type="match status" value="1"/>
</dbReference>
<comment type="similarity">
    <text evidence="2 7">Belongs to the SurE nucleotidase family.</text>
</comment>
<dbReference type="NCBIfam" id="NF001492">
    <property type="entry name" value="PRK00346.2-2"/>
    <property type="match status" value="1"/>
</dbReference>
<accession>A0ABW4ZT77</accession>
<evidence type="ECO:0000256" key="1">
    <source>
        <dbReference type="ARBA" id="ARBA00000815"/>
    </source>
</evidence>
<proteinExistence type="inferred from homology"/>
<evidence type="ECO:0000256" key="3">
    <source>
        <dbReference type="ARBA" id="ARBA00022490"/>
    </source>
</evidence>
<name>A0ABW4ZT77_9BACL</name>
<dbReference type="HAMAP" id="MF_00060">
    <property type="entry name" value="SurE"/>
    <property type="match status" value="1"/>
</dbReference>
<dbReference type="EMBL" id="JBHUIO010000002">
    <property type="protein sequence ID" value="MFD2168616.1"/>
    <property type="molecule type" value="Genomic_DNA"/>
</dbReference>
<feature type="binding site" evidence="7">
    <location>
        <position position="8"/>
    </location>
    <ligand>
        <name>a divalent metal cation</name>
        <dbReference type="ChEBI" id="CHEBI:60240"/>
    </ligand>
</feature>
<dbReference type="PANTHER" id="PTHR30457:SF12">
    <property type="entry name" value="5'_3'-NUCLEOTIDASE SURE"/>
    <property type="match status" value="1"/>
</dbReference>
<dbReference type="InterPro" id="IPR002828">
    <property type="entry name" value="SurE-like_Pase/nucleotidase"/>
</dbReference>
<protein>
    <recommendedName>
        <fullName evidence="7">5'-nucleotidase SurE</fullName>
        <ecNumber evidence="7">3.1.3.5</ecNumber>
    </recommendedName>
    <alternativeName>
        <fullName evidence="7">Nucleoside 5'-monophosphate phosphohydrolase</fullName>
    </alternativeName>
</protein>
<dbReference type="EC" id="3.1.3.5" evidence="7"/>
<dbReference type="SUPFAM" id="SSF64167">
    <property type="entry name" value="SurE-like"/>
    <property type="match status" value="1"/>
</dbReference>
<keyword evidence="6 7" id="KW-0378">Hydrolase</keyword>
<evidence type="ECO:0000259" key="8">
    <source>
        <dbReference type="Pfam" id="PF01975"/>
    </source>
</evidence>
<keyword evidence="3 7" id="KW-0963">Cytoplasm</keyword>
<evidence type="ECO:0000256" key="2">
    <source>
        <dbReference type="ARBA" id="ARBA00011062"/>
    </source>
</evidence>